<feature type="region of interest" description="Disordered" evidence="1">
    <location>
        <begin position="1"/>
        <end position="50"/>
    </location>
</feature>
<comment type="caution">
    <text evidence="2">The sequence shown here is derived from an EMBL/GenBank/DDBJ whole genome shotgun (WGS) entry which is preliminary data.</text>
</comment>
<name>A0AAD8L2Y3_TARER</name>
<accession>A0AAD8L2Y3</accession>
<reference evidence="2" key="1">
    <citation type="journal article" date="2023" name="bioRxiv">
        <title>Improved chromosome-level genome assembly for marigold (Tagetes erecta).</title>
        <authorList>
            <person name="Jiang F."/>
            <person name="Yuan L."/>
            <person name="Wang S."/>
            <person name="Wang H."/>
            <person name="Xu D."/>
            <person name="Wang A."/>
            <person name="Fan W."/>
        </authorList>
    </citation>
    <scope>NUCLEOTIDE SEQUENCE</scope>
    <source>
        <strain evidence="2">WSJ</strain>
        <tissue evidence="2">Leaf</tissue>
    </source>
</reference>
<dbReference type="Proteomes" id="UP001229421">
    <property type="component" value="Unassembled WGS sequence"/>
</dbReference>
<protein>
    <submittedName>
        <fullName evidence="2">Uncharacterized protein</fullName>
    </submittedName>
</protein>
<organism evidence="2 3">
    <name type="scientific">Tagetes erecta</name>
    <name type="common">African marigold</name>
    <dbReference type="NCBI Taxonomy" id="13708"/>
    <lineage>
        <taxon>Eukaryota</taxon>
        <taxon>Viridiplantae</taxon>
        <taxon>Streptophyta</taxon>
        <taxon>Embryophyta</taxon>
        <taxon>Tracheophyta</taxon>
        <taxon>Spermatophyta</taxon>
        <taxon>Magnoliopsida</taxon>
        <taxon>eudicotyledons</taxon>
        <taxon>Gunneridae</taxon>
        <taxon>Pentapetalae</taxon>
        <taxon>asterids</taxon>
        <taxon>campanulids</taxon>
        <taxon>Asterales</taxon>
        <taxon>Asteraceae</taxon>
        <taxon>Asteroideae</taxon>
        <taxon>Heliantheae alliance</taxon>
        <taxon>Tageteae</taxon>
        <taxon>Tagetes</taxon>
    </lineage>
</organism>
<evidence type="ECO:0000313" key="2">
    <source>
        <dbReference type="EMBL" id="KAK1430962.1"/>
    </source>
</evidence>
<gene>
    <name evidence="2" type="ORF">QVD17_14114</name>
</gene>
<dbReference type="AlphaFoldDB" id="A0AAD8L2Y3"/>
<sequence>MTEPLEKRKPTNTTATHPPKRCQHTTISSNSEETKDTATSETKNQEEDEQVEIDDIDVYRELEDYETRNGVNPVVDYDHMKRFCFPYTHMGIGNEGGWENKIRHLKFKFKNDQIVHDDQMEEFLLWKKMFARVRPPDTESRIS</sequence>
<keyword evidence="3" id="KW-1185">Reference proteome</keyword>
<dbReference type="EMBL" id="JAUHHV010000003">
    <property type="protein sequence ID" value="KAK1430962.1"/>
    <property type="molecule type" value="Genomic_DNA"/>
</dbReference>
<evidence type="ECO:0000256" key="1">
    <source>
        <dbReference type="SAM" id="MobiDB-lite"/>
    </source>
</evidence>
<evidence type="ECO:0000313" key="3">
    <source>
        <dbReference type="Proteomes" id="UP001229421"/>
    </source>
</evidence>
<proteinExistence type="predicted"/>